<gene>
    <name evidence="3" type="ORF">NWI01_30000</name>
</gene>
<dbReference type="NCBIfam" id="NF004834">
    <property type="entry name" value="PRK06185.1-3"/>
    <property type="match status" value="1"/>
</dbReference>
<dbReference type="InterPro" id="IPR050631">
    <property type="entry name" value="PheA/TfdB_FAD_monoxygenase"/>
</dbReference>
<dbReference type="InterPro" id="IPR002938">
    <property type="entry name" value="FAD-bd"/>
</dbReference>
<evidence type="ECO:0000313" key="4">
    <source>
        <dbReference type="Proteomes" id="UP000318825"/>
    </source>
</evidence>
<dbReference type="GO" id="GO:0004497">
    <property type="term" value="F:monooxygenase activity"/>
    <property type="evidence" value="ECO:0007669"/>
    <property type="project" value="UniProtKB-KW"/>
</dbReference>
<protein>
    <submittedName>
        <fullName evidence="3">Monooxygenase</fullName>
    </submittedName>
</protein>
<dbReference type="NCBIfam" id="NF004835">
    <property type="entry name" value="PRK06185.1-4"/>
    <property type="match status" value="1"/>
</dbReference>
<dbReference type="Proteomes" id="UP000318825">
    <property type="component" value="Unassembled WGS sequence"/>
</dbReference>
<dbReference type="PRINTS" id="PR00420">
    <property type="entry name" value="RNGMNOXGNASE"/>
</dbReference>
<dbReference type="Pfam" id="PF01494">
    <property type="entry name" value="FAD_binding_3"/>
    <property type="match status" value="1"/>
</dbReference>
<evidence type="ECO:0000313" key="3">
    <source>
        <dbReference type="EMBL" id="GEC17108.1"/>
    </source>
</evidence>
<evidence type="ECO:0000259" key="2">
    <source>
        <dbReference type="Pfam" id="PF01494"/>
    </source>
</evidence>
<evidence type="ECO:0000256" key="1">
    <source>
        <dbReference type="ARBA" id="ARBA00023002"/>
    </source>
</evidence>
<dbReference type="RefSeq" id="WP_141384860.1">
    <property type="nucleotide sequence ID" value="NZ_BJNF01000088.1"/>
</dbReference>
<dbReference type="SUPFAM" id="SSF51905">
    <property type="entry name" value="FAD/NAD(P)-binding domain"/>
    <property type="match status" value="1"/>
</dbReference>
<dbReference type="PANTHER" id="PTHR43476">
    <property type="entry name" value="3-(3-HYDROXY-PHENYL)PROPIONATE/3-HYDROXYCINNAMIC ACID HYDROXYLASE"/>
    <property type="match status" value="1"/>
</dbReference>
<dbReference type="PANTHER" id="PTHR43476:SF5">
    <property type="entry name" value="FAD-DEPENDENT MONOOXYGENASE"/>
    <property type="match status" value="1"/>
</dbReference>
<dbReference type="InterPro" id="IPR036188">
    <property type="entry name" value="FAD/NAD-bd_sf"/>
</dbReference>
<comment type="caution">
    <text evidence="3">The sequence shown here is derived from an EMBL/GenBank/DDBJ whole genome shotgun (WGS) entry which is preliminary data.</text>
</comment>
<keyword evidence="3" id="KW-0503">Monooxygenase</keyword>
<proteinExistence type="predicted"/>
<organism evidence="3 4">
    <name type="scientific">Nitrobacter winogradskyi</name>
    <name type="common">Nitrobacter agilis</name>
    <dbReference type="NCBI Taxonomy" id="913"/>
    <lineage>
        <taxon>Bacteria</taxon>
        <taxon>Pseudomonadati</taxon>
        <taxon>Pseudomonadota</taxon>
        <taxon>Alphaproteobacteria</taxon>
        <taxon>Hyphomicrobiales</taxon>
        <taxon>Nitrobacteraceae</taxon>
        <taxon>Nitrobacter</taxon>
    </lineage>
</organism>
<reference evidence="3 4" key="1">
    <citation type="submission" date="2019-06" db="EMBL/GenBank/DDBJ databases">
        <title>Whole genome shotgun sequence of Nitrobacter winogradskyi NBRC 14297.</title>
        <authorList>
            <person name="Hosoyama A."/>
            <person name="Uohara A."/>
            <person name="Ohji S."/>
            <person name="Ichikawa N."/>
        </authorList>
    </citation>
    <scope>NUCLEOTIDE SEQUENCE [LARGE SCALE GENOMIC DNA]</scope>
    <source>
        <strain evidence="3 4">NBRC 14297</strain>
    </source>
</reference>
<accession>A0A4Y3WF08</accession>
<feature type="domain" description="FAD-binding" evidence="2">
    <location>
        <begin position="6"/>
        <end position="345"/>
    </location>
</feature>
<dbReference type="OrthoDB" id="9791689at2"/>
<dbReference type="Gene3D" id="3.50.50.60">
    <property type="entry name" value="FAD/NAD(P)-binding domain"/>
    <property type="match status" value="2"/>
</dbReference>
<name>A0A4Y3WF08_NITWI</name>
<dbReference type="EMBL" id="BJNF01000088">
    <property type="protein sequence ID" value="GEC17108.1"/>
    <property type="molecule type" value="Genomic_DNA"/>
</dbReference>
<keyword evidence="1" id="KW-0560">Oxidoreductase</keyword>
<sequence>MTYRTCCIVGAGPAGLMLGLLLARAGIDVTVLEKHGDFLRDFRGDTVHPSTLEVMHELGLLEGLLKLPHTQAPRLHAEIDGKDITIADFSRLPTKCRFIAFMPQWDFLDYVAREAAKFTNFRLIMQAEVKELIEEKGRIVGVRAVTTGGDLDIRTGLVVGTDGRNSIVREKAGLQIERFGSQRDVLWMKLSHMPDDPPYVMGHGGPRQGFVMIDRGDYWQCGYVVRKGSFDDVKVTGLDAFRAAVASISPLPPERISEVRSWDDVHVLSIRIDRLKRWWRPGLLCIGDAAHAMSPIGGFGVNLAIQDAVATANILADPLRDGGLADKHLAAVEARRSFPTKATQKVQLMMQGARRKREAADNGRRDGPPSFMRRIARWPILAHLAGRLVGLGFRTEHVRERAPRVTRASESAPA</sequence>
<dbReference type="GO" id="GO:0071949">
    <property type="term" value="F:FAD binding"/>
    <property type="evidence" value="ECO:0007669"/>
    <property type="project" value="InterPro"/>
</dbReference>
<dbReference type="AlphaFoldDB" id="A0A4Y3WF08"/>